<dbReference type="AlphaFoldDB" id="A0A4Z2ITG9"/>
<gene>
    <name evidence="1" type="ORF">EYF80_008359</name>
</gene>
<dbReference type="EMBL" id="SRLO01000047">
    <property type="protein sequence ID" value="TNN81299.1"/>
    <property type="molecule type" value="Genomic_DNA"/>
</dbReference>
<name>A0A4Z2ITG9_9TELE</name>
<protein>
    <submittedName>
        <fullName evidence="1">Uncharacterized protein</fullName>
    </submittedName>
</protein>
<accession>A0A4Z2ITG9</accession>
<evidence type="ECO:0000313" key="1">
    <source>
        <dbReference type="EMBL" id="TNN81299.1"/>
    </source>
</evidence>
<organism evidence="1 2">
    <name type="scientific">Liparis tanakae</name>
    <name type="common">Tanaka's snailfish</name>
    <dbReference type="NCBI Taxonomy" id="230148"/>
    <lineage>
        <taxon>Eukaryota</taxon>
        <taxon>Metazoa</taxon>
        <taxon>Chordata</taxon>
        <taxon>Craniata</taxon>
        <taxon>Vertebrata</taxon>
        <taxon>Euteleostomi</taxon>
        <taxon>Actinopterygii</taxon>
        <taxon>Neopterygii</taxon>
        <taxon>Teleostei</taxon>
        <taxon>Neoteleostei</taxon>
        <taxon>Acanthomorphata</taxon>
        <taxon>Eupercaria</taxon>
        <taxon>Perciformes</taxon>
        <taxon>Cottioidei</taxon>
        <taxon>Cottales</taxon>
        <taxon>Liparidae</taxon>
        <taxon>Liparis</taxon>
    </lineage>
</organism>
<proteinExistence type="predicted"/>
<reference evidence="1 2" key="1">
    <citation type="submission" date="2019-03" db="EMBL/GenBank/DDBJ databases">
        <title>First draft genome of Liparis tanakae, snailfish: a comprehensive survey of snailfish specific genes.</title>
        <authorList>
            <person name="Kim W."/>
            <person name="Song I."/>
            <person name="Jeong J.-H."/>
            <person name="Kim D."/>
            <person name="Kim S."/>
            <person name="Ryu S."/>
            <person name="Song J.Y."/>
            <person name="Lee S.K."/>
        </authorList>
    </citation>
    <scope>NUCLEOTIDE SEQUENCE [LARGE SCALE GENOMIC DNA]</scope>
    <source>
        <tissue evidence="1">Muscle</tissue>
    </source>
</reference>
<keyword evidence="2" id="KW-1185">Reference proteome</keyword>
<evidence type="ECO:0000313" key="2">
    <source>
        <dbReference type="Proteomes" id="UP000314294"/>
    </source>
</evidence>
<comment type="caution">
    <text evidence="1">The sequence shown here is derived from an EMBL/GenBank/DDBJ whole genome shotgun (WGS) entry which is preliminary data.</text>
</comment>
<sequence>MCCFFHFSGGGLCWDITERVGGKAILRDENRLAVECVDHYCSSASSPNSCWLEVIWLPL</sequence>
<dbReference type="Proteomes" id="UP000314294">
    <property type="component" value="Unassembled WGS sequence"/>
</dbReference>